<reference evidence="2 3" key="1">
    <citation type="submission" date="2018-08" db="EMBL/GenBank/DDBJ databases">
        <title>Parvularcula sp. SM1705, isolated from surface water of the South Sea China.</title>
        <authorList>
            <person name="Sun L."/>
        </authorList>
    </citation>
    <scope>NUCLEOTIDE SEQUENCE [LARGE SCALE GENOMIC DNA]</scope>
    <source>
        <strain evidence="2 3">SM1705</strain>
    </source>
</reference>
<comment type="caution">
    <text evidence="2">The sequence shown here is derived from an EMBL/GenBank/DDBJ whole genome shotgun (WGS) entry which is preliminary data.</text>
</comment>
<evidence type="ECO:0000313" key="2">
    <source>
        <dbReference type="EMBL" id="RFB06273.1"/>
    </source>
</evidence>
<dbReference type="FunCoup" id="A0A371RLF2">
    <property type="interactions" value="374"/>
</dbReference>
<dbReference type="InParanoid" id="A0A371RLF2"/>
<dbReference type="InterPro" id="IPR023606">
    <property type="entry name" value="CoA-Trfase_III_dom_1_sf"/>
</dbReference>
<dbReference type="Pfam" id="PF02515">
    <property type="entry name" value="CoA_transf_3"/>
    <property type="match status" value="1"/>
</dbReference>
<dbReference type="PANTHER" id="PTHR48207:SF3">
    <property type="entry name" value="SUCCINATE--HYDROXYMETHYLGLUTARATE COA-TRANSFERASE"/>
    <property type="match status" value="1"/>
</dbReference>
<proteinExistence type="predicted"/>
<gene>
    <name evidence="2" type="ORF">DX908_13950</name>
</gene>
<sequence>MSPEALQGVRVLDVSRILAAPLATQLLGDLGAEIIKVERPGVGDESRTYGPPFLKRPDGSETQVSAFYLSCNRNKRSIAIDFSKADGRDLILSIAENSDVFIENFKVGTLERYGLGYEDIKAVNPRIIYCSVTGFGQTGPMADRPGYDGIFQAMSGMMNVSGHADSKPGGGPMRVGISMVDILTSLYTANAIQAALYHRDTQGGNGQYIDVSLLDCGLASLSHFAMSYFTSGEVPQRRGNCGFGGVPSESFDCSDGMIFLTAGNQRQFASLCHALGRPELLDDPLFAAPSQRVINRDPLSVELSAEFAKKTTAEAFALLDKAGVPTGRVNDLREAIAEPQIQHREMVRNIPHPDSGELSILSNPLRFSGTPVKRYAPPPAIGEHTTQILGEIGLQEEEIDALCRKGIITAAEDTTND</sequence>
<dbReference type="AlphaFoldDB" id="A0A371RLF2"/>
<organism evidence="2 3">
    <name type="scientific">Parvularcula marina</name>
    <dbReference type="NCBI Taxonomy" id="2292771"/>
    <lineage>
        <taxon>Bacteria</taxon>
        <taxon>Pseudomonadati</taxon>
        <taxon>Pseudomonadota</taxon>
        <taxon>Alphaproteobacteria</taxon>
        <taxon>Parvularculales</taxon>
        <taxon>Parvularculaceae</taxon>
        <taxon>Parvularcula</taxon>
    </lineage>
</organism>
<dbReference type="PANTHER" id="PTHR48207">
    <property type="entry name" value="SUCCINATE--HYDROXYMETHYLGLUTARATE COA-TRANSFERASE"/>
    <property type="match status" value="1"/>
</dbReference>
<accession>A0A371RLF2</accession>
<dbReference type="OrthoDB" id="7488526at2"/>
<dbReference type="SUPFAM" id="SSF89796">
    <property type="entry name" value="CoA-transferase family III (CaiB/BaiF)"/>
    <property type="match status" value="1"/>
</dbReference>
<protein>
    <submittedName>
        <fullName evidence="2">CoA transferase</fullName>
    </submittedName>
</protein>
<dbReference type="InterPro" id="IPR003673">
    <property type="entry name" value="CoA-Trfase_fam_III"/>
</dbReference>
<keyword evidence="3" id="KW-1185">Reference proteome</keyword>
<dbReference type="EMBL" id="QUQO01000001">
    <property type="protein sequence ID" value="RFB06273.1"/>
    <property type="molecule type" value="Genomic_DNA"/>
</dbReference>
<dbReference type="InterPro" id="IPR044855">
    <property type="entry name" value="CoA-Trfase_III_dom3_sf"/>
</dbReference>
<dbReference type="Gene3D" id="3.30.1540.10">
    <property type="entry name" value="formyl-coa transferase, domain 3"/>
    <property type="match status" value="1"/>
</dbReference>
<dbReference type="GO" id="GO:0008410">
    <property type="term" value="F:CoA-transferase activity"/>
    <property type="evidence" value="ECO:0007669"/>
    <property type="project" value="TreeGrafter"/>
</dbReference>
<dbReference type="Gene3D" id="3.40.50.10540">
    <property type="entry name" value="Crotonobetainyl-coa:carnitine coa-transferase, domain 1"/>
    <property type="match status" value="1"/>
</dbReference>
<dbReference type="RefSeq" id="WP_116392908.1">
    <property type="nucleotide sequence ID" value="NZ_QUQO01000001.1"/>
</dbReference>
<keyword evidence="1 2" id="KW-0808">Transferase</keyword>
<name>A0A371RLF2_9PROT</name>
<evidence type="ECO:0000256" key="1">
    <source>
        <dbReference type="ARBA" id="ARBA00022679"/>
    </source>
</evidence>
<dbReference type="InterPro" id="IPR050483">
    <property type="entry name" value="CoA-transferase_III_domain"/>
</dbReference>
<evidence type="ECO:0000313" key="3">
    <source>
        <dbReference type="Proteomes" id="UP000264589"/>
    </source>
</evidence>
<dbReference type="Proteomes" id="UP000264589">
    <property type="component" value="Unassembled WGS sequence"/>
</dbReference>